<dbReference type="Proteomes" id="UP001652461">
    <property type="component" value="Unassembled WGS sequence"/>
</dbReference>
<dbReference type="InterPro" id="IPR003646">
    <property type="entry name" value="SH3-like_bac-type"/>
</dbReference>
<dbReference type="PROSITE" id="PS51781">
    <property type="entry name" value="SH3B"/>
    <property type="match status" value="1"/>
</dbReference>
<evidence type="ECO:0000259" key="5">
    <source>
        <dbReference type="PROSITE" id="PS51781"/>
    </source>
</evidence>
<dbReference type="PANTHER" id="PTHR30417">
    <property type="entry name" value="N-ACETYLMURAMOYL-L-ALANINE AMIDASE AMID"/>
    <property type="match status" value="1"/>
</dbReference>
<dbReference type="SMART" id="SM00287">
    <property type="entry name" value="SH3b"/>
    <property type="match status" value="1"/>
</dbReference>
<organism evidence="6 7">
    <name type="scientific">Laedolimicola ammoniilytica</name>
    <dbReference type="NCBI Taxonomy" id="2981771"/>
    <lineage>
        <taxon>Bacteria</taxon>
        <taxon>Bacillati</taxon>
        <taxon>Bacillota</taxon>
        <taxon>Clostridia</taxon>
        <taxon>Lachnospirales</taxon>
        <taxon>Lachnospiraceae</taxon>
        <taxon>Laedolimicola</taxon>
    </lineage>
</organism>
<reference evidence="6 7" key="1">
    <citation type="journal article" date="2021" name="ISME Commun">
        <title>Automated analysis of genomic sequences facilitates high-throughput and comprehensive description of bacteria.</title>
        <authorList>
            <person name="Hitch T.C.A."/>
        </authorList>
    </citation>
    <scope>NUCLEOTIDE SEQUENCE [LARGE SCALE GENOMIC DNA]</scope>
    <source>
        <strain evidence="6 7">Sanger_04</strain>
    </source>
</reference>
<evidence type="ECO:0000313" key="6">
    <source>
        <dbReference type="EMBL" id="MCU6697285.1"/>
    </source>
</evidence>
<dbReference type="SMART" id="SM00644">
    <property type="entry name" value="Ami_2"/>
    <property type="match status" value="1"/>
</dbReference>
<keyword evidence="4" id="KW-0961">Cell wall biogenesis/degradation</keyword>
<keyword evidence="3 6" id="KW-0378">Hydrolase</keyword>
<evidence type="ECO:0000313" key="7">
    <source>
        <dbReference type="Proteomes" id="UP001652461"/>
    </source>
</evidence>
<dbReference type="GO" id="GO:0008745">
    <property type="term" value="F:N-acetylmuramoyl-L-alanine amidase activity"/>
    <property type="evidence" value="ECO:0007669"/>
    <property type="project" value="UniProtKB-EC"/>
</dbReference>
<dbReference type="InterPro" id="IPR036505">
    <property type="entry name" value="Amidase/PGRP_sf"/>
</dbReference>
<evidence type="ECO:0000256" key="4">
    <source>
        <dbReference type="ARBA" id="ARBA00023316"/>
    </source>
</evidence>
<dbReference type="PANTHER" id="PTHR30417:SF1">
    <property type="entry name" value="N-ACETYLMURAMOYL-L-ALANINE AMIDASE AMID"/>
    <property type="match status" value="1"/>
</dbReference>
<gene>
    <name evidence="6" type="ORF">OCV63_10290</name>
</gene>
<dbReference type="Pfam" id="PF08239">
    <property type="entry name" value="SH3_3"/>
    <property type="match status" value="1"/>
</dbReference>
<dbReference type="SUPFAM" id="SSF55846">
    <property type="entry name" value="N-acetylmuramoyl-L-alanine amidase-like"/>
    <property type="match status" value="1"/>
</dbReference>
<dbReference type="InterPro" id="IPR002502">
    <property type="entry name" value="Amidase_domain"/>
</dbReference>
<dbReference type="CDD" id="cd06583">
    <property type="entry name" value="PGRP"/>
    <property type="match status" value="1"/>
</dbReference>
<proteinExistence type="predicted"/>
<accession>A0ABT2RZ35</accession>
<evidence type="ECO:0000256" key="1">
    <source>
        <dbReference type="ARBA" id="ARBA00001561"/>
    </source>
</evidence>
<dbReference type="EMBL" id="JAOQKC010000012">
    <property type="protein sequence ID" value="MCU6697285.1"/>
    <property type="molecule type" value="Genomic_DNA"/>
</dbReference>
<evidence type="ECO:0000256" key="2">
    <source>
        <dbReference type="ARBA" id="ARBA00011901"/>
    </source>
</evidence>
<comment type="caution">
    <text evidence="6">The sequence shown here is derived from an EMBL/GenBank/DDBJ whole genome shotgun (WGS) entry which is preliminary data.</text>
</comment>
<name>A0ABT2RZ35_9FIRM</name>
<keyword evidence="7" id="KW-1185">Reference proteome</keyword>
<dbReference type="InterPro" id="IPR051206">
    <property type="entry name" value="NAMLAA_amidase_2"/>
</dbReference>
<feature type="domain" description="SH3b" evidence="5">
    <location>
        <begin position="191"/>
        <end position="252"/>
    </location>
</feature>
<dbReference type="Gene3D" id="3.40.80.10">
    <property type="entry name" value="Peptidoglycan recognition protein-like"/>
    <property type="match status" value="1"/>
</dbReference>
<dbReference type="Gene3D" id="2.30.30.40">
    <property type="entry name" value="SH3 Domains"/>
    <property type="match status" value="1"/>
</dbReference>
<comment type="catalytic activity">
    <reaction evidence="1">
        <text>Hydrolyzes the link between N-acetylmuramoyl residues and L-amino acid residues in certain cell-wall glycopeptides.</text>
        <dbReference type="EC" id="3.5.1.28"/>
    </reaction>
</comment>
<dbReference type="RefSeq" id="WP_262670791.1">
    <property type="nucleotide sequence ID" value="NZ_JAOQKC010000012.1"/>
</dbReference>
<dbReference type="EC" id="3.5.1.28" evidence="2"/>
<dbReference type="Pfam" id="PF01510">
    <property type="entry name" value="Amidase_2"/>
    <property type="match status" value="1"/>
</dbReference>
<sequence>MAYKYKQNLANRKNYGGRRSLAAIKYIGLHYTGNDGDSADANANYFKKNIVKASAHYFVDDTSVVQSVPDDHVAWSVGGKKYANCAKTGGGTFYGKCTNTNSISVELCDTVKNGSVYPSAKSIENALILVRKLMKKYNIPAARVIRHFDVTGKACPAYWSGTPAKDALWKKEFHDKLSENVLETPSASAGKTDYKVKITASSLNVRSGPGTSYKTVTSVKKNQVYTIVEEKGSWGKLKSDAGWISLAYTVKC</sequence>
<protein>
    <recommendedName>
        <fullName evidence="2">N-acetylmuramoyl-L-alanine amidase</fullName>
        <ecNumber evidence="2">3.5.1.28</ecNumber>
    </recommendedName>
</protein>
<evidence type="ECO:0000256" key="3">
    <source>
        <dbReference type="ARBA" id="ARBA00022801"/>
    </source>
</evidence>